<dbReference type="RefSeq" id="WP_109669316.1">
    <property type="nucleotide sequence ID" value="NZ_QGGW01000007.1"/>
</dbReference>
<sequence>MRRGFRWALIALPWLGLLAMGYHTLSQSMSGWWDLSSDAHMAARNAFFVDLAYEGCVRPEAVIAAAEARGWYRGPQQDFPWCIRPAGLSGWLHVDISPPLPFSSEGENAAYIGFDAQGCMAAWTYASGPGTTCPDR</sequence>
<keyword evidence="2" id="KW-1185">Reference proteome</keyword>
<dbReference type="AlphaFoldDB" id="A0A316GJF1"/>
<organism evidence="1 2">
    <name type="scientific">Roseicyclus mahoneyensis</name>
    <dbReference type="NCBI Taxonomy" id="164332"/>
    <lineage>
        <taxon>Bacteria</taxon>
        <taxon>Pseudomonadati</taxon>
        <taxon>Pseudomonadota</taxon>
        <taxon>Alphaproteobacteria</taxon>
        <taxon>Rhodobacterales</taxon>
        <taxon>Roseobacteraceae</taxon>
        <taxon>Roseicyclus</taxon>
    </lineage>
</organism>
<comment type="caution">
    <text evidence="1">The sequence shown here is derived from an EMBL/GenBank/DDBJ whole genome shotgun (WGS) entry which is preliminary data.</text>
</comment>
<evidence type="ECO:0000313" key="1">
    <source>
        <dbReference type="EMBL" id="PWK59542.1"/>
    </source>
</evidence>
<protein>
    <submittedName>
        <fullName evidence="1">Uncharacterized protein</fullName>
    </submittedName>
</protein>
<gene>
    <name evidence="1" type="ORF">C7455_10787</name>
</gene>
<name>A0A316GJF1_9RHOB</name>
<dbReference type="EMBL" id="QGGW01000007">
    <property type="protein sequence ID" value="PWK59542.1"/>
    <property type="molecule type" value="Genomic_DNA"/>
</dbReference>
<dbReference type="OrthoDB" id="7744898at2"/>
<dbReference type="Proteomes" id="UP000245708">
    <property type="component" value="Unassembled WGS sequence"/>
</dbReference>
<reference evidence="1 2" key="1">
    <citation type="submission" date="2018-05" db="EMBL/GenBank/DDBJ databases">
        <title>Genomic Encyclopedia of Type Strains, Phase IV (KMG-IV): sequencing the most valuable type-strain genomes for metagenomic binning, comparative biology and taxonomic classification.</title>
        <authorList>
            <person name="Goeker M."/>
        </authorList>
    </citation>
    <scope>NUCLEOTIDE SEQUENCE [LARGE SCALE GENOMIC DNA]</scope>
    <source>
        <strain evidence="1 2">DSM 16097</strain>
    </source>
</reference>
<proteinExistence type="predicted"/>
<evidence type="ECO:0000313" key="2">
    <source>
        <dbReference type="Proteomes" id="UP000245708"/>
    </source>
</evidence>
<accession>A0A316GJF1</accession>